<dbReference type="PANTHER" id="PTHR23195">
    <property type="entry name" value="YEATS DOMAIN"/>
    <property type="match status" value="1"/>
</dbReference>
<sequence length="912" mass="101410">MECILREQLDLELYLKQKEINAISDRLCHSETLLGVLGTAIQAMRFTDPSPDNMADGYMEYFRNYAEAHEQQQARNNARSLRGRPRRAAATSVRYTPDASGTFSTTAPAKALGLRTLADRLNSGQLSSVTDAVDFINRPRTTEAESSDDESDSDTQSNTAQARLVSKSAAIGGSVPSSNMPVGQDSRFHVVRRVILGNSSQYVALQHRPPEKEKSTHKWTVYIHSISKEHPIDEYVRRVRVFLHPSYRPDDIVDLEPPNFELTRWGWGEFPVRLQVFFRDKRNKPVDLIHMLKLDDLWSGNVVLGSETPIDFELDRRGLELEQMAPEQHVLEAAHNLPSIVPSDNAILQQLFTYLCSICPLVLADAVPLGKQVSRSPDQILDMIPASIVDKWTWGVAVSKETWSQNWPIGKRLAAEESRNRALLSLMSRGISMFTHVSTSSTNANDTSNDVDSPKQILIAAIKAVLCACDAQDAVLDSLSNLITSSNNKVSEEAIELLRMWGSNASNARRTIAPDRSRGPQLRSFACSLKQWLRYHGFVPLPILSPEEQHVYIQPALREQKAPFSSGGTNPIPTPTSPLDGQSQEAISPERVVAEQQLEQHGALCNFCGSLTMDGHAAHTSQNNDDKAFYCSKYCEEMSSTELSTITSVGDLFATLPEGWDHTEDESDTDAMLMIDDDEKSYLTPNPIADSTSAAHEDNEGYGSSQYRIKYTASMIRAYHLKQQSERHLSRHSDGESDKDMVDDDAATDAAVGPETNCEDDEYEHGADDQAIDWIWSTIRPLELNCAPASRFTESGSTTNIVENSEPNSWVQLPNCNDEAFGEALEQRLIVGRLLLDVAKLFLRDLVSTSDGAMRRNRAACIQNSKANAETNTTAVSQHQLLMLTPLHVLSAVKRNPQLFDVCSNAYLGRKE</sequence>
<evidence type="ECO:0000313" key="5">
    <source>
        <dbReference type="EMBL" id="KAJ1989065.1"/>
    </source>
</evidence>
<proteinExistence type="predicted"/>
<feature type="region of interest" description="Disordered" evidence="3">
    <location>
        <begin position="141"/>
        <end position="161"/>
    </location>
</feature>
<dbReference type="InterPro" id="IPR055129">
    <property type="entry name" value="YEATS_dom"/>
</dbReference>
<gene>
    <name evidence="5" type="ORF">EDC05_004929</name>
</gene>
<reference evidence="5" key="1">
    <citation type="submission" date="2022-07" db="EMBL/GenBank/DDBJ databases">
        <title>Phylogenomic reconstructions and comparative analyses of Kickxellomycotina fungi.</title>
        <authorList>
            <person name="Reynolds N.K."/>
            <person name="Stajich J.E."/>
            <person name="Barry K."/>
            <person name="Grigoriev I.V."/>
            <person name="Crous P."/>
            <person name="Smith M.E."/>
        </authorList>
    </citation>
    <scope>NUCLEOTIDE SEQUENCE</scope>
    <source>
        <strain evidence="5">BCRC 34882</strain>
    </source>
</reference>
<evidence type="ECO:0000313" key="6">
    <source>
        <dbReference type="Proteomes" id="UP001151295"/>
    </source>
</evidence>
<dbReference type="PROSITE" id="PS51037">
    <property type="entry name" value="YEATS"/>
    <property type="match status" value="1"/>
</dbReference>
<evidence type="ECO:0000256" key="3">
    <source>
        <dbReference type="SAM" id="MobiDB-lite"/>
    </source>
</evidence>
<evidence type="ECO:0000256" key="2">
    <source>
        <dbReference type="PROSITE-ProRule" id="PRU00376"/>
    </source>
</evidence>
<feature type="region of interest" description="Disordered" evidence="3">
    <location>
        <begin position="723"/>
        <end position="742"/>
    </location>
</feature>
<dbReference type="InterPro" id="IPR005033">
    <property type="entry name" value="YEATS"/>
</dbReference>
<dbReference type="EMBL" id="JANBQD010000078">
    <property type="protein sequence ID" value="KAJ1989065.1"/>
    <property type="molecule type" value="Genomic_DNA"/>
</dbReference>
<comment type="caution">
    <text evidence="5">The sequence shown here is derived from an EMBL/GenBank/DDBJ whole genome shotgun (WGS) entry which is preliminary data.</text>
</comment>
<name>A0ABQ8PH94_9FUNG</name>
<organism evidence="5 6">
    <name type="scientific">Coemansia umbellata</name>
    <dbReference type="NCBI Taxonomy" id="1424467"/>
    <lineage>
        <taxon>Eukaryota</taxon>
        <taxon>Fungi</taxon>
        <taxon>Fungi incertae sedis</taxon>
        <taxon>Zoopagomycota</taxon>
        <taxon>Kickxellomycotina</taxon>
        <taxon>Kickxellomycetes</taxon>
        <taxon>Kickxellales</taxon>
        <taxon>Kickxellaceae</taxon>
        <taxon>Coemansia</taxon>
    </lineage>
</organism>
<feature type="region of interest" description="Disordered" evidence="3">
    <location>
        <begin position="562"/>
        <end position="585"/>
    </location>
</feature>
<feature type="compositionally biased region" description="Polar residues" evidence="3">
    <location>
        <begin position="566"/>
        <end position="585"/>
    </location>
</feature>
<evidence type="ECO:0000259" key="4">
    <source>
        <dbReference type="PROSITE" id="PS51037"/>
    </source>
</evidence>
<keyword evidence="6" id="KW-1185">Reference proteome</keyword>
<feature type="compositionally biased region" description="Basic and acidic residues" evidence="3">
    <location>
        <begin position="723"/>
        <end position="740"/>
    </location>
</feature>
<dbReference type="CDD" id="cd16907">
    <property type="entry name" value="YEATS_YEATS2_like"/>
    <property type="match status" value="1"/>
</dbReference>
<dbReference type="Gene3D" id="2.60.40.1970">
    <property type="entry name" value="YEATS domain"/>
    <property type="match status" value="1"/>
</dbReference>
<evidence type="ECO:0000256" key="1">
    <source>
        <dbReference type="ARBA" id="ARBA00023242"/>
    </source>
</evidence>
<protein>
    <recommendedName>
        <fullName evidence="4">YEATS domain-containing protein</fullName>
    </recommendedName>
</protein>
<comment type="subcellular location">
    <subcellularLocation>
        <location evidence="2">Nucleus</location>
    </subcellularLocation>
</comment>
<feature type="domain" description="YEATS" evidence="4">
    <location>
        <begin position="184"/>
        <end position="328"/>
    </location>
</feature>
<feature type="region of interest" description="Disordered" evidence="3">
    <location>
        <begin position="73"/>
        <end position="105"/>
    </location>
</feature>
<keyword evidence="1 2" id="KW-0539">Nucleus</keyword>
<accession>A0ABQ8PH94</accession>
<dbReference type="InterPro" id="IPR038704">
    <property type="entry name" value="YEAST_sf"/>
</dbReference>
<dbReference type="Pfam" id="PF03366">
    <property type="entry name" value="YEATS"/>
    <property type="match status" value="1"/>
</dbReference>
<dbReference type="Proteomes" id="UP001151295">
    <property type="component" value="Unassembled WGS sequence"/>
</dbReference>